<dbReference type="AlphaFoldDB" id="A0A7D9MCT1"/>
<name>A0A7D9MCT1_PARCT</name>
<feature type="non-terminal residue" evidence="1">
    <location>
        <position position="1"/>
    </location>
</feature>
<dbReference type="EMBL" id="CACRXK020045512">
    <property type="protein sequence ID" value="CAB4046079.1"/>
    <property type="molecule type" value="Genomic_DNA"/>
</dbReference>
<gene>
    <name evidence="1" type="ORF">PACLA_8A045805</name>
</gene>
<reference evidence="1" key="1">
    <citation type="submission" date="2020-04" db="EMBL/GenBank/DDBJ databases">
        <authorList>
            <person name="Alioto T."/>
            <person name="Alioto T."/>
            <person name="Gomez Garrido J."/>
        </authorList>
    </citation>
    <scope>NUCLEOTIDE SEQUENCE</scope>
    <source>
        <strain evidence="1">A484AB</strain>
    </source>
</reference>
<evidence type="ECO:0000313" key="1">
    <source>
        <dbReference type="EMBL" id="CAB4046079.1"/>
    </source>
</evidence>
<keyword evidence="2" id="KW-1185">Reference proteome</keyword>
<organism evidence="1 2">
    <name type="scientific">Paramuricea clavata</name>
    <name type="common">Red gorgonian</name>
    <name type="synonym">Violescent sea-whip</name>
    <dbReference type="NCBI Taxonomy" id="317549"/>
    <lineage>
        <taxon>Eukaryota</taxon>
        <taxon>Metazoa</taxon>
        <taxon>Cnidaria</taxon>
        <taxon>Anthozoa</taxon>
        <taxon>Octocorallia</taxon>
        <taxon>Malacalcyonacea</taxon>
        <taxon>Plexauridae</taxon>
        <taxon>Paramuricea</taxon>
    </lineage>
</organism>
<evidence type="ECO:0000313" key="2">
    <source>
        <dbReference type="Proteomes" id="UP001152795"/>
    </source>
</evidence>
<dbReference type="PANTHER" id="PTHR38681:SF1">
    <property type="entry name" value="RETROVIRUS-RELATED POL POLYPROTEIN FROM TRANSPOSON 412-LIKE PROTEIN"/>
    <property type="match status" value="1"/>
</dbReference>
<sequence length="98" mass="11200">AIKSQVPQGEEWHQPTVVKSFVPKELNSCKEVLVRIDKVQPGLKQKYTGPHEVVSRSPKSFILKINDGEDSVNIDRLRPAFIREEDDEKETEVSITEK</sequence>
<accession>A0A7D9MCT1</accession>
<protein>
    <submittedName>
        <fullName evidence="1">Gag pol poly</fullName>
    </submittedName>
</protein>
<proteinExistence type="predicted"/>
<dbReference type="PANTHER" id="PTHR38681">
    <property type="entry name" value="RETROVIRUS-RELATED POL POLYPROTEIN FROM TRANSPOSON 412-LIKE PROTEIN-RELATED"/>
    <property type="match status" value="1"/>
</dbReference>
<dbReference type="Proteomes" id="UP001152795">
    <property type="component" value="Unassembled WGS sequence"/>
</dbReference>
<dbReference type="OrthoDB" id="8067857at2759"/>
<comment type="caution">
    <text evidence="1">The sequence shown here is derived from an EMBL/GenBank/DDBJ whole genome shotgun (WGS) entry which is preliminary data.</text>
</comment>